<keyword evidence="6" id="KW-1185">Reference proteome</keyword>
<accession>A0A1H7VFZ2</accession>
<dbReference type="RefSeq" id="WP_143054808.1">
    <property type="nucleotide sequence ID" value="NZ_CP016180.1"/>
</dbReference>
<evidence type="ECO:0000313" key="2">
    <source>
        <dbReference type="EMBL" id="MDP8085228.1"/>
    </source>
</evidence>
<name>A0A1H7VFZ2_9PAST</name>
<dbReference type="EMBL" id="JASAYT010000032">
    <property type="protein sequence ID" value="MDP8175613.1"/>
    <property type="molecule type" value="Genomic_DNA"/>
</dbReference>
<evidence type="ECO:0000313" key="4">
    <source>
        <dbReference type="EMBL" id="SEM07825.1"/>
    </source>
</evidence>
<reference evidence="5" key="1">
    <citation type="submission" date="2016-10" db="EMBL/GenBank/DDBJ databases">
        <authorList>
            <person name="Varghese N."/>
            <person name="Submissions S."/>
        </authorList>
    </citation>
    <scope>NUCLEOTIDE SEQUENCE [LARGE SCALE GENOMIC DNA]</scope>
    <source>
        <strain evidence="5">DSM 24204</strain>
    </source>
</reference>
<organism evidence="4 5">
    <name type="scientific">Phocoenobacter skyensis</name>
    <dbReference type="NCBI Taxonomy" id="97481"/>
    <lineage>
        <taxon>Bacteria</taxon>
        <taxon>Pseudomonadati</taxon>
        <taxon>Pseudomonadota</taxon>
        <taxon>Gammaproteobacteria</taxon>
        <taxon>Pasteurellales</taxon>
        <taxon>Pasteurellaceae</taxon>
        <taxon>Phocoenobacter</taxon>
    </lineage>
</organism>
<proteinExistence type="predicted"/>
<dbReference type="OrthoDB" id="5296662at2"/>
<sequence>MLFQKTRLADVAIVKSFKAVTLVEILISLSLTTVLLFSFASFYSSSHQNQNKLKTRLELQQNTQQIINFFKQHIQHLYYQGINREQSNYILFQNNQLSVNILPHCLLFFYDINSDGCVGNRKKNSACATKKQNKTNQIAKEVFGFKVKNQEIYIYEDSRINKCLLPKCKQLLTSCDQGEWGKLTENSNYKVSMLNFTWLKEHKIMQVSLSLKKNGETYSSQSYIYIFNDYDKTI</sequence>
<evidence type="ECO:0000313" key="6">
    <source>
        <dbReference type="Proteomes" id="UP001224812"/>
    </source>
</evidence>
<dbReference type="Proteomes" id="UP001224812">
    <property type="component" value="Unassembled WGS sequence"/>
</dbReference>
<protein>
    <submittedName>
        <fullName evidence="4">Prepilin peptidase dependent protein B</fullName>
    </submittedName>
</protein>
<keyword evidence="1" id="KW-0472">Membrane</keyword>
<evidence type="ECO:0000256" key="1">
    <source>
        <dbReference type="SAM" id="Phobius"/>
    </source>
</evidence>
<keyword evidence="1" id="KW-0812">Transmembrane</keyword>
<evidence type="ECO:0000313" key="3">
    <source>
        <dbReference type="EMBL" id="MDP8175613.1"/>
    </source>
</evidence>
<feature type="transmembrane region" description="Helical" evidence="1">
    <location>
        <begin position="21"/>
        <end position="43"/>
    </location>
</feature>
<reference evidence="2 6" key="3">
    <citation type="journal article" date="2023" name="Front. Microbiol.">
        <title>Phylogeography and host specificity of Pasteurellaceae pathogenic to sea-farmed fish in the north-east Atlantic.</title>
        <authorList>
            <person name="Gulla S."/>
            <person name="Colquhoun D.J."/>
            <person name="Olsen A.B."/>
            <person name="Spilsberg B."/>
            <person name="Lagesen K."/>
            <person name="Aakesson C.P."/>
            <person name="Strom S."/>
            <person name="Manji F."/>
            <person name="Birkbeck T.H."/>
            <person name="Nilsen H.K."/>
        </authorList>
    </citation>
    <scope>NUCLEOTIDE SEQUENCE [LARGE SCALE GENOMIC DNA]</scope>
    <source>
        <strain evidence="2 6">VIO11850</strain>
    </source>
</reference>
<dbReference type="EMBL" id="FOBN01000004">
    <property type="protein sequence ID" value="SEM07825.1"/>
    <property type="molecule type" value="Genomic_DNA"/>
</dbReference>
<dbReference type="Proteomes" id="UP000198883">
    <property type="component" value="Unassembled WGS sequence"/>
</dbReference>
<dbReference type="STRING" id="97481.SAMN05444853_104105"/>
<dbReference type="Proteomes" id="UP001231736">
    <property type="component" value="Unassembled WGS sequence"/>
</dbReference>
<dbReference type="EMBL" id="JASAVS010000008">
    <property type="protein sequence ID" value="MDP8085228.1"/>
    <property type="molecule type" value="Genomic_DNA"/>
</dbReference>
<evidence type="ECO:0000313" key="5">
    <source>
        <dbReference type="Proteomes" id="UP000198883"/>
    </source>
</evidence>
<dbReference type="GeneID" id="83545413"/>
<reference evidence="3" key="4">
    <citation type="journal article" date="2023" name="Front. Microbiol.">
        <title>Phylogeography and host specificity of Pasteurellaceae pathogenic to sea-farmed fish in the north-east Atlantic.</title>
        <authorList>
            <person name="Gulla S."/>
            <person name="Colquhoun D.J."/>
            <person name="Olsen A.B."/>
            <person name="Spilsberg B."/>
            <person name="Lagesen K."/>
            <person name="Aakesson C.P."/>
            <person name="Strom S."/>
            <person name="Manji F."/>
            <person name="Birkbeck T.H."/>
            <person name="Nilsen H.K."/>
        </authorList>
    </citation>
    <scope>NUCLEOTIDE SEQUENCE</scope>
    <source>
        <strain evidence="3">98B1</strain>
    </source>
</reference>
<gene>
    <name evidence="2" type="ORF">QJT92_04710</name>
    <name evidence="3" type="ORF">QJU97_09140</name>
    <name evidence="4" type="ORF">SAMN05444853_104105</name>
</gene>
<dbReference type="InterPro" id="IPR016419">
    <property type="entry name" value="Prepilin_Pept-dep_B_prd"/>
</dbReference>
<dbReference type="PIRSF" id="PIRSF004525">
    <property type="entry name" value="Pilin_peptidase-dep_B_prd"/>
    <property type="match status" value="1"/>
</dbReference>
<reference evidence="4" key="2">
    <citation type="submission" date="2016-10" db="EMBL/GenBank/DDBJ databases">
        <authorList>
            <person name="de Groot N.N."/>
        </authorList>
    </citation>
    <scope>NUCLEOTIDE SEQUENCE [LARGE SCALE GENOMIC DNA]</scope>
    <source>
        <strain evidence="4">DSM 24204</strain>
    </source>
</reference>
<keyword evidence="1" id="KW-1133">Transmembrane helix</keyword>
<dbReference type="AlphaFoldDB" id="A0A1H7VFZ2"/>